<keyword evidence="2" id="KW-1185">Reference proteome</keyword>
<sequence>MMIFLGAELASALGWRRFDASTDWYRRRPEISCVFRWRIPSYHQLSILGGYGGWIGENSFLTMPNPAVGVKLTVNLRKIKTDTYCPDKSQMVSLETCKNCGFYTKFPVKENFILCEHSGSSNARRKIYRRVWCSRESIRKNIDACENCEYFKRIHDNHIVCAG</sequence>
<evidence type="ECO:0000313" key="1">
    <source>
        <dbReference type="EMBL" id="KXA98316.1"/>
    </source>
</evidence>
<gene>
    <name evidence="1" type="ORF">AKJ37_00575</name>
</gene>
<name>A0A133UVX4_9EURY</name>
<accession>A0A133UVX4</accession>
<protein>
    <submittedName>
        <fullName evidence="1">Uncharacterized protein</fullName>
    </submittedName>
</protein>
<proteinExistence type="predicted"/>
<reference evidence="1 2" key="1">
    <citation type="journal article" date="2016" name="Sci. Rep.">
        <title>Metabolic traits of an uncultured archaeal lineage -MSBL1- from brine pools of the Red Sea.</title>
        <authorList>
            <person name="Mwirichia R."/>
            <person name="Alam I."/>
            <person name="Rashid M."/>
            <person name="Vinu M."/>
            <person name="Ba-Alawi W."/>
            <person name="Anthony Kamau A."/>
            <person name="Kamanda Ngugi D."/>
            <person name="Goker M."/>
            <person name="Klenk H.P."/>
            <person name="Bajic V."/>
            <person name="Stingl U."/>
        </authorList>
    </citation>
    <scope>NUCLEOTIDE SEQUENCE [LARGE SCALE GENOMIC DNA]</scope>
    <source>
        <strain evidence="1">SCGC-AAA259I09</strain>
    </source>
</reference>
<organism evidence="1 2">
    <name type="scientific">candidate division MSBL1 archaeon SCGC-AAA259I09</name>
    <dbReference type="NCBI Taxonomy" id="1698267"/>
    <lineage>
        <taxon>Archaea</taxon>
        <taxon>Methanobacteriati</taxon>
        <taxon>Methanobacteriota</taxon>
        <taxon>candidate division MSBL1</taxon>
    </lineage>
</organism>
<dbReference type="EMBL" id="LHXR01000003">
    <property type="protein sequence ID" value="KXA98316.1"/>
    <property type="molecule type" value="Genomic_DNA"/>
</dbReference>
<comment type="caution">
    <text evidence="1">The sequence shown here is derived from an EMBL/GenBank/DDBJ whole genome shotgun (WGS) entry which is preliminary data.</text>
</comment>
<dbReference type="AlphaFoldDB" id="A0A133UVX4"/>
<evidence type="ECO:0000313" key="2">
    <source>
        <dbReference type="Proteomes" id="UP000070463"/>
    </source>
</evidence>
<dbReference type="Proteomes" id="UP000070463">
    <property type="component" value="Unassembled WGS sequence"/>
</dbReference>